<evidence type="ECO:0000313" key="7">
    <source>
        <dbReference type="EMBL" id="NME11220.1"/>
    </source>
</evidence>
<evidence type="ECO:0000256" key="4">
    <source>
        <dbReference type="ARBA" id="ARBA00023239"/>
    </source>
</evidence>
<evidence type="ECO:0000256" key="1">
    <source>
        <dbReference type="ARBA" id="ARBA00001933"/>
    </source>
</evidence>
<evidence type="ECO:0000256" key="2">
    <source>
        <dbReference type="ARBA" id="ARBA00012224"/>
    </source>
</evidence>
<reference evidence="7 8" key="1">
    <citation type="submission" date="2020-04" db="EMBL/GenBank/DDBJ databases">
        <authorList>
            <person name="Hitch T.C.A."/>
            <person name="Wylensek D."/>
            <person name="Clavel T."/>
        </authorList>
    </citation>
    <scope>NUCLEOTIDE SEQUENCE [LARGE SCALE GENOMIC DNA]</scope>
    <source>
        <strain evidence="7 8">Med78_4-601-WT-2</strain>
    </source>
</reference>
<name>A0AA44DP44_PARBF</name>
<dbReference type="Proteomes" id="UP000573963">
    <property type="component" value="Unassembled WGS sequence"/>
</dbReference>
<dbReference type="GO" id="GO:0008483">
    <property type="term" value="F:transaminase activity"/>
    <property type="evidence" value="ECO:0007669"/>
    <property type="project" value="UniProtKB-KW"/>
</dbReference>
<dbReference type="EMBL" id="JABAFD010000022">
    <property type="protein sequence ID" value="NME11220.1"/>
    <property type="molecule type" value="Genomic_DNA"/>
</dbReference>
<dbReference type="RefSeq" id="WP_150842239.1">
    <property type="nucleotide sequence ID" value="NZ_JABAFD010000022.1"/>
</dbReference>
<dbReference type="InterPro" id="IPR051798">
    <property type="entry name" value="Class-II_PLP-Dep_Aminotrans"/>
</dbReference>
<evidence type="ECO:0000259" key="6">
    <source>
        <dbReference type="Pfam" id="PF00155"/>
    </source>
</evidence>
<comment type="similarity">
    <text evidence="5">Belongs to the class-II pyridoxal-phosphate-dependent aminotransferase family. MalY/PatB cystathionine beta-lyase subfamily.</text>
</comment>
<accession>A0AA44DP44</accession>
<dbReference type="PANTHER" id="PTHR43525:SF1">
    <property type="entry name" value="PROTEIN MALY"/>
    <property type="match status" value="1"/>
</dbReference>
<organism evidence="7 8">
    <name type="scientific">Paraclostridium bifermentans</name>
    <name type="common">Clostridium bifermentans</name>
    <dbReference type="NCBI Taxonomy" id="1490"/>
    <lineage>
        <taxon>Bacteria</taxon>
        <taxon>Bacillati</taxon>
        <taxon>Bacillota</taxon>
        <taxon>Clostridia</taxon>
        <taxon>Peptostreptococcales</taxon>
        <taxon>Peptostreptococcaceae</taxon>
        <taxon>Paraclostridium</taxon>
    </lineage>
</organism>
<evidence type="ECO:0000256" key="5">
    <source>
        <dbReference type="ARBA" id="ARBA00037974"/>
    </source>
</evidence>
<keyword evidence="7" id="KW-0808">Transferase</keyword>
<evidence type="ECO:0000313" key="8">
    <source>
        <dbReference type="Proteomes" id="UP000573963"/>
    </source>
</evidence>
<dbReference type="InterPro" id="IPR015422">
    <property type="entry name" value="PyrdxlP-dep_Trfase_small"/>
</dbReference>
<dbReference type="Gene3D" id="3.40.640.10">
    <property type="entry name" value="Type I PLP-dependent aspartate aminotransferase-like (Major domain)"/>
    <property type="match status" value="1"/>
</dbReference>
<dbReference type="GO" id="GO:0030170">
    <property type="term" value="F:pyridoxal phosphate binding"/>
    <property type="evidence" value="ECO:0007669"/>
    <property type="project" value="InterPro"/>
</dbReference>
<dbReference type="PANTHER" id="PTHR43525">
    <property type="entry name" value="PROTEIN MALY"/>
    <property type="match status" value="1"/>
</dbReference>
<comment type="caution">
    <text evidence="7">The sequence shown here is derived from an EMBL/GenBank/DDBJ whole genome shotgun (WGS) entry which is preliminary data.</text>
</comment>
<gene>
    <name evidence="7" type="ORF">HF875_16925</name>
</gene>
<comment type="cofactor">
    <cofactor evidence="1">
        <name>pyridoxal 5'-phosphate</name>
        <dbReference type="ChEBI" id="CHEBI:597326"/>
    </cofactor>
</comment>
<proteinExistence type="inferred from homology"/>
<dbReference type="Gene3D" id="3.90.1150.10">
    <property type="entry name" value="Aspartate Aminotransferase, domain 1"/>
    <property type="match status" value="1"/>
</dbReference>
<feature type="domain" description="Aminotransferase class I/classII large" evidence="6">
    <location>
        <begin position="63"/>
        <end position="371"/>
    </location>
</feature>
<evidence type="ECO:0000256" key="3">
    <source>
        <dbReference type="ARBA" id="ARBA00022898"/>
    </source>
</evidence>
<keyword evidence="3" id="KW-0663">Pyridoxal phosphate</keyword>
<dbReference type="InterPro" id="IPR004839">
    <property type="entry name" value="Aminotransferase_I/II_large"/>
</dbReference>
<dbReference type="AlphaFoldDB" id="A0AA44DP44"/>
<dbReference type="GO" id="GO:0047804">
    <property type="term" value="F:cysteine-S-conjugate beta-lyase activity"/>
    <property type="evidence" value="ECO:0007669"/>
    <property type="project" value="UniProtKB-EC"/>
</dbReference>
<dbReference type="SUPFAM" id="SSF53383">
    <property type="entry name" value="PLP-dependent transferases"/>
    <property type="match status" value="1"/>
</dbReference>
<dbReference type="InterPro" id="IPR015421">
    <property type="entry name" value="PyrdxlP-dep_Trfase_major"/>
</dbReference>
<sequence length="396" mass="46335">MYDFEDILCRKENGSKKWNEDYINRRFPGFKTPFYPLFIADMDYKLPIEITNNFMEFIQKGDFGYFDVLEKFNESIVNWYKKINDIEIDRNIILPGIGTLASMNLVVKTLLNKNDSVLIFTPVYGPFRDIVENNELNLIKQPLKNIKNRYYIDFDELESNIIKNDIKCVLMCNPHNPSGRVWDYDELNKLVYICKKYNVFLLSDEVHSDLILNDKKFISLINFEKDYENIIISSSPNKTFNLAGVCGSYLLIKNKILNDKIKNTFIKNKLEINRVGYEFLVACYENGHNWVDSLRENIKENLKIVESLLDNEGIEVMTPESGYLVWVKLNKVNDSLEFVEKLAKESGVLLESGTRFVDSENGYIRINIATSKTIIEKSMRELNKFYDEFIKKEAVT</sequence>
<protein>
    <recommendedName>
        <fullName evidence="2">cysteine-S-conjugate beta-lyase</fullName>
        <ecNumber evidence="2">4.4.1.13</ecNumber>
    </recommendedName>
</protein>
<keyword evidence="7" id="KW-0032">Aminotransferase</keyword>
<dbReference type="InterPro" id="IPR015424">
    <property type="entry name" value="PyrdxlP-dep_Trfase"/>
</dbReference>
<dbReference type="Pfam" id="PF00155">
    <property type="entry name" value="Aminotran_1_2"/>
    <property type="match status" value="1"/>
</dbReference>
<keyword evidence="4" id="KW-0456">Lyase</keyword>
<dbReference type="EC" id="4.4.1.13" evidence="2"/>
<dbReference type="CDD" id="cd00609">
    <property type="entry name" value="AAT_like"/>
    <property type="match status" value="1"/>
</dbReference>